<dbReference type="EMBL" id="GGEC01076026">
    <property type="protein sequence ID" value="MBX56510.1"/>
    <property type="molecule type" value="Transcribed_RNA"/>
</dbReference>
<accession>A0A2P2PP26</accession>
<dbReference type="AlphaFoldDB" id="A0A2P2PP26"/>
<name>A0A2P2PP26_RHIMU</name>
<organism evidence="2">
    <name type="scientific">Rhizophora mucronata</name>
    <name type="common">Asiatic mangrove</name>
    <dbReference type="NCBI Taxonomy" id="61149"/>
    <lineage>
        <taxon>Eukaryota</taxon>
        <taxon>Viridiplantae</taxon>
        <taxon>Streptophyta</taxon>
        <taxon>Embryophyta</taxon>
        <taxon>Tracheophyta</taxon>
        <taxon>Spermatophyta</taxon>
        <taxon>Magnoliopsida</taxon>
        <taxon>eudicotyledons</taxon>
        <taxon>Gunneridae</taxon>
        <taxon>Pentapetalae</taxon>
        <taxon>rosids</taxon>
        <taxon>fabids</taxon>
        <taxon>Malpighiales</taxon>
        <taxon>Rhizophoraceae</taxon>
        <taxon>Rhizophora</taxon>
    </lineage>
</organism>
<evidence type="ECO:0000313" key="2">
    <source>
        <dbReference type="EMBL" id="MBX56510.1"/>
    </source>
</evidence>
<evidence type="ECO:0000256" key="1">
    <source>
        <dbReference type="SAM" id="MobiDB-lite"/>
    </source>
</evidence>
<sequence length="37" mass="4118">MFRPCKANPMSPEGEAIAGGHGRWKWRTSGWNEGEEG</sequence>
<protein>
    <submittedName>
        <fullName evidence="2">Uncharacterized protein</fullName>
    </submittedName>
</protein>
<feature type="region of interest" description="Disordered" evidence="1">
    <location>
        <begin position="1"/>
        <end position="37"/>
    </location>
</feature>
<proteinExistence type="predicted"/>
<reference evidence="2" key="1">
    <citation type="submission" date="2018-02" db="EMBL/GenBank/DDBJ databases">
        <title>Rhizophora mucronata_Transcriptome.</title>
        <authorList>
            <person name="Meera S.P."/>
            <person name="Sreeshan A."/>
            <person name="Augustine A."/>
        </authorList>
    </citation>
    <scope>NUCLEOTIDE SEQUENCE</scope>
    <source>
        <tissue evidence="2">Leaf</tissue>
    </source>
</reference>